<organism evidence="2 3">
    <name type="scientific">Morus notabilis</name>
    <dbReference type="NCBI Taxonomy" id="981085"/>
    <lineage>
        <taxon>Eukaryota</taxon>
        <taxon>Viridiplantae</taxon>
        <taxon>Streptophyta</taxon>
        <taxon>Embryophyta</taxon>
        <taxon>Tracheophyta</taxon>
        <taxon>Spermatophyta</taxon>
        <taxon>Magnoliopsida</taxon>
        <taxon>eudicotyledons</taxon>
        <taxon>Gunneridae</taxon>
        <taxon>Pentapetalae</taxon>
        <taxon>rosids</taxon>
        <taxon>fabids</taxon>
        <taxon>Rosales</taxon>
        <taxon>Moraceae</taxon>
        <taxon>Moreae</taxon>
        <taxon>Morus</taxon>
    </lineage>
</organism>
<dbReference type="AlphaFoldDB" id="W9RPZ6"/>
<feature type="compositionally biased region" description="Polar residues" evidence="1">
    <location>
        <begin position="61"/>
        <end position="71"/>
    </location>
</feature>
<dbReference type="Proteomes" id="UP000030645">
    <property type="component" value="Unassembled WGS sequence"/>
</dbReference>
<evidence type="ECO:0000313" key="3">
    <source>
        <dbReference type="Proteomes" id="UP000030645"/>
    </source>
</evidence>
<dbReference type="EMBL" id="KE344920">
    <property type="protein sequence ID" value="EXB86767.1"/>
    <property type="molecule type" value="Genomic_DNA"/>
</dbReference>
<protein>
    <submittedName>
        <fullName evidence="2">Uncharacterized protein</fullName>
    </submittedName>
</protein>
<reference evidence="3" key="1">
    <citation type="submission" date="2013-01" db="EMBL/GenBank/DDBJ databases">
        <title>Draft Genome Sequence of a Mulberry Tree, Morus notabilis C.K. Schneid.</title>
        <authorList>
            <person name="He N."/>
            <person name="Zhao S."/>
        </authorList>
    </citation>
    <scope>NUCLEOTIDE SEQUENCE</scope>
</reference>
<feature type="compositionally biased region" description="Basic and acidic residues" evidence="1">
    <location>
        <begin position="79"/>
        <end position="92"/>
    </location>
</feature>
<proteinExistence type="predicted"/>
<accession>W9RPZ6</accession>
<evidence type="ECO:0000313" key="2">
    <source>
        <dbReference type="EMBL" id="EXB86767.1"/>
    </source>
</evidence>
<keyword evidence="3" id="KW-1185">Reference proteome</keyword>
<feature type="region of interest" description="Disordered" evidence="1">
    <location>
        <begin position="61"/>
        <end position="92"/>
    </location>
</feature>
<name>W9RPZ6_9ROSA</name>
<dbReference type="eggNOG" id="ENOG502S9BJ">
    <property type="taxonomic scope" value="Eukaryota"/>
</dbReference>
<sequence length="143" mass="16783">MMMVEERAKEELRNIEAQYPNSHEYLKLELKSFIFLLQSHHHHDHLNILLNSDHTQFFPTSSPAVATQESTSNRKRKKVSENHCIDNDSDKQELNQINQSPEDIVVKETKKRRDRVELVLERARACLRKIRHLKSSLLPCSAD</sequence>
<evidence type="ECO:0000256" key="1">
    <source>
        <dbReference type="SAM" id="MobiDB-lite"/>
    </source>
</evidence>
<dbReference type="KEGG" id="mnt:21391183"/>
<gene>
    <name evidence="2" type="ORF">L484_007791</name>
</gene>
<dbReference type="OrthoDB" id="1708398at2759"/>